<feature type="transmembrane region" description="Helical" evidence="2">
    <location>
        <begin position="172"/>
        <end position="195"/>
    </location>
</feature>
<accession>A0A2S7UCQ1</accession>
<dbReference type="EMBL" id="MTPW01000001">
    <property type="protein sequence ID" value="PQJ32390.1"/>
    <property type="molecule type" value="Genomic_DNA"/>
</dbReference>
<dbReference type="InterPro" id="IPR039261">
    <property type="entry name" value="FNR_nucleotide-bd"/>
</dbReference>
<keyword evidence="6" id="KW-1185">Reference proteome</keyword>
<dbReference type="InterPro" id="IPR008254">
    <property type="entry name" value="Flavodoxin/NO_synth"/>
</dbReference>
<dbReference type="Pfam" id="PF00175">
    <property type="entry name" value="NAD_binding_1"/>
    <property type="match status" value="1"/>
</dbReference>
<evidence type="ECO:0000259" key="4">
    <source>
        <dbReference type="PROSITE" id="PS51384"/>
    </source>
</evidence>
<evidence type="ECO:0000313" key="5">
    <source>
        <dbReference type="EMBL" id="PQJ32390.1"/>
    </source>
</evidence>
<dbReference type="GO" id="GO:0010181">
    <property type="term" value="F:FMN binding"/>
    <property type="evidence" value="ECO:0007669"/>
    <property type="project" value="InterPro"/>
</dbReference>
<keyword evidence="2" id="KW-0472">Membrane</keyword>
<feature type="transmembrane region" description="Helical" evidence="2">
    <location>
        <begin position="298"/>
        <end position="323"/>
    </location>
</feature>
<dbReference type="InterPro" id="IPR001094">
    <property type="entry name" value="Flavdoxin-like"/>
</dbReference>
<dbReference type="RefSeq" id="WP_105071470.1">
    <property type="nucleotide sequence ID" value="NZ_MTPW01000001.1"/>
</dbReference>
<dbReference type="SUPFAM" id="SSF63380">
    <property type="entry name" value="Riboflavin synthase domain-like"/>
    <property type="match status" value="1"/>
</dbReference>
<dbReference type="PRINTS" id="PR00369">
    <property type="entry name" value="FLAVODOXIN"/>
</dbReference>
<dbReference type="InterPro" id="IPR017938">
    <property type="entry name" value="Riboflavin_synthase-like_b-brl"/>
</dbReference>
<dbReference type="Gene3D" id="3.40.50.360">
    <property type="match status" value="1"/>
</dbReference>
<dbReference type="SUPFAM" id="SSF52343">
    <property type="entry name" value="Ferredoxin reductase-like, C-terminal NADP-linked domain"/>
    <property type="match status" value="1"/>
</dbReference>
<reference evidence="5 6" key="1">
    <citation type="submission" date="2017-01" db="EMBL/GenBank/DDBJ databases">
        <title>Trade-off between light-utilization and light-protection in marine flavobacteria.</title>
        <authorList>
            <person name="Kumagai Y."/>
            <person name="Yoshizawa S."/>
            <person name="Kogure K."/>
            <person name="Iwasaki W."/>
        </authorList>
    </citation>
    <scope>NUCLEOTIDE SEQUENCE [LARGE SCALE GENOMIC DNA]</scope>
    <source>
        <strain evidence="5 6">KCTC 32109</strain>
    </source>
</reference>
<feature type="transmembrane region" description="Helical" evidence="2">
    <location>
        <begin position="130"/>
        <end position="151"/>
    </location>
</feature>
<dbReference type="SUPFAM" id="SSF52218">
    <property type="entry name" value="Flavoproteins"/>
    <property type="match status" value="1"/>
</dbReference>
<dbReference type="Pfam" id="PF03929">
    <property type="entry name" value="PepSY_TM"/>
    <property type="match status" value="1"/>
</dbReference>
<evidence type="ECO:0008006" key="7">
    <source>
        <dbReference type="Google" id="ProtNLM"/>
    </source>
</evidence>
<dbReference type="PANTHER" id="PTHR19384">
    <property type="entry name" value="NITRIC OXIDE SYNTHASE-RELATED"/>
    <property type="match status" value="1"/>
</dbReference>
<feature type="domain" description="Flavodoxin-like" evidence="3">
    <location>
        <begin position="343"/>
        <end position="478"/>
    </location>
</feature>
<evidence type="ECO:0000259" key="3">
    <source>
        <dbReference type="PROSITE" id="PS50902"/>
    </source>
</evidence>
<comment type="caution">
    <text evidence="5">The sequence shown here is derived from an EMBL/GenBank/DDBJ whole genome shotgun (WGS) entry which is preliminary data.</text>
</comment>
<sequence>MTISFWRYSHLLLAGTSALFLIIASVTGVILACEPIADRSQSYKVVDLETVSTAKAIIALQKEYDEVLSLQVTSNDEVIASVITVDGISEEIYVNPTNGQRLGKVKERHPVFIWTTNLHRSLFLKSLGRIFVGIISLLLCLIAVTGLLVLIQRQGGLLKLYSKVKERDFNQRYHVILGRWLLIPLIIIASTGVYLSLEKFDLIPVHQAELDWNKEPVLPVHYQGLSELAFFKELKLNEVRQITFPFSEDELDYYEFNLKTRDLLVHQYSGEIISEIEQPFSLLLSRWSFNLHTGSGSILWSLILLVASASILFFIFSGLMLFIKRRRFSDKITIVSDKDVSDIIILVGSESGQTYAFARHITQELIQQGKSVFVSSLNEYTSYKKATHLLVLTATYGDGDAPTNARHFLSLLPTIHQPHPIQFAVLGFGSMDYKHYCKFAIKVDASLQDHQSFTPLIPLEKINEQSEKQLNTWLEKWSAAIGVHHKSYQSKKKDITFAEFKVIERTALNLDQTFLLKLRLDHNQTCQSGDIIHIKAPKTDKPRAYSIARIEDDIVLSIKKHEHGICSSYLSDLQIDDTVHAYIEENAHFHLPLNPESIIFISNGTGIAPFLGMIPNLIDNGQQFQFFWGGRFKESVKLYQPYLPFTAGDPSSSVHLTYSRAPQQKYVQHEIWDQRKLIAARLHNGCHIMICGSMAMKDDVIEVLEKISIQENHTALTYYESRGQIHIDCY</sequence>
<dbReference type="OrthoDB" id="9789468at2"/>
<dbReference type="PROSITE" id="PS51384">
    <property type="entry name" value="FAD_FR"/>
    <property type="match status" value="1"/>
</dbReference>
<evidence type="ECO:0000313" key="6">
    <source>
        <dbReference type="Proteomes" id="UP000239747"/>
    </source>
</evidence>
<dbReference type="PROSITE" id="PS50902">
    <property type="entry name" value="FLAVODOXIN_LIKE"/>
    <property type="match status" value="1"/>
</dbReference>
<dbReference type="Pfam" id="PF00258">
    <property type="entry name" value="Flavodoxin_1"/>
    <property type="match status" value="1"/>
</dbReference>
<dbReference type="GO" id="GO:0050660">
    <property type="term" value="F:flavin adenine dinucleotide binding"/>
    <property type="evidence" value="ECO:0007669"/>
    <property type="project" value="TreeGrafter"/>
</dbReference>
<name>A0A2S7UCQ1_9FLAO</name>
<dbReference type="Proteomes" id="UP000239747">
    <property type="component" value="Unassembled WGS sequence"/>
</dbReference>
<dbReference type="InterPro" id="IPR029039">
    <property type="entry name" value="Flavoprotein-like_sf"/>
</dbReference>
<evidence type="ECO:0000256" key="2">
    <source>
        <dbReference type="SAM" id="Phobius"/>
    </source>
</evidence>
<keyword evidence="2" id="KW-1133">Transmembrane helix</keyword>
<dbReference type="GO" id="GO:0016491">
    <property type="term" value="F:oxidoreductase activity"/>
    <property type="evidence" value="ECO:0007669"/>
    <property type="project" value="InterPro"/>
</dbReference>
<dbReference type="GO" id="GO:0005829">
    <property type="term" value="C:cytosol"/>
    <property type="evidence" value="ECO:0007669"/>
    <property type="project" value="TreeGrafter"/>
</dbReference>
<dbReference type="Gene3D" id="2.40.30.10">
    <property type="entry name" value="Translation factors"/>
    <property type="match status" value="1"/>
</dbReference>
<feature type="domain" description="FAD-binding FR-type" evidence="4">
    <location>
        <begin position="495"/>
        <end position="592"/>
    </location>
</feature>
<dbReference type="InterPro" id="IPR001433">
    <property type="entry name" value="OxRdtase_FAD/NAD-bd"/>
</dbReference>
<proteinExistence type="predicted"/>
<keyword evidence="1" id="KW-0285">Flavoprotein</keyword>
<dbReference type="AlphaFoldDB" id="A0A2S7UCQ1"/>
<protein>
    <recommendedName>
        <fullName evidence="7">FAD-binding oxidoreductase</fullName>
    </recommendedName>
</protein>
<dbReference type="InterPro" id="IPR017927">
    <property type="entry name" value="FAD-bd_FR_type"/>
</dbReference>
<dbReference type="PROSITE" id="PS51257">
    <property type="entry name" value="PROKAR_LIPOPROTEIN"/>
    <property type="match status" value="1"/>
</dbReference>
<keyword evidence="2" id="KW-0812">Transmembrane</keyword>
<evidence type="ECO:0000256" key="1">
    <source>
        <dbReference type="ARBA" id="ARBA00022630"/>
    </source>
</evidence>
<organism evidence="5 6">
    <name type="scientific">Nonlabens arenilitoris</name>
    <dbReference type="NCBI Taxonomy" id="1217969"/>
    <lineage>
        <taxon>Bacteria</taxon>
        <taxon>Pseudomonadati</taxon>
        <taxon>Bacteroidota</taxon>
        <taxon>Flavobacteriia</taxon>
        <taxon>Flavobacteriales</taxon>
        <taxon>Flavobacteriaceae</taxon>
        <taxon>Nonlabens</taxon>
    </lineage>
</organism>
<dbReference type="Gene3D" id="3.40.50.80">
    <property type="entry name" value="Nucleotide-binding domain of ferredoxin-NADP reductase (FNR) module"/>
    <property type="match status" value="1"/>
</dbReference>
<gene>
    <name evidence="5" type="ORF">BST92_10840</name>
</gene>
<dbReference type="InterPro" id="IPR005625">
    <property type="entry name" value="PepSY-ass_TM"/>
</dbReference>